<name>A0ABU8SYT7_9GAMM</name>
<dbReference type="RefSeq" id="WP_339982374.1">
    <property type="nucleotide sequence ID" value="NZ_JAQPZS010000025.1"/>
</dbReference>
<evidence type="ECO:0008006" key="4">
    <source>
        <dbReference type="Google" id="ProtNLM"/>
    </source>
</evidence>
<accession>A0ABU8SYT7</accession>
<organism evidence="2 3">
    <name type="scientific">Pseudoalteromonas lipolytica</name>
    <dbReference type="NCBI Taxonomy" id="570156"/>
    <lineage>
        <taxon>Bacteria</taxon>
        <taxon>Pseudomonadati</taxon>
        <taxon>Pseudomonadota</taxon>
        <taxon>Gammaproteobacteria</taxon>
        <taxon>Alteromonadales</taxon>
        <taxon>Pseudoalteromonadaceae</taxon>
        <taxon>Pseudoalteromonas</taxon>
    </lineage>
</organism>
<sequence>MRIFILIAALFISCSVFSEDENNKYLVFIGSKVSMSPVQPKEDEIPFDSQFLAKYRVLEVYRGSYTSKEIEFTVFDHYGAPPFSKYAHLLLYLEKHEGRYYHSKYQYTPLYRAKNGKWAGAYPTYDYTHSYNENTKITPEIIEFVEPVIVDISEYEKEDVKRWFPEPYYKIKRKKAIAVYGNYIDELFNLKQNGVLKARGDFQ</sequence>
<feature type="chain" id="PRO_5047456896" description="Lipoprotein" evidence="1">
    <location>
        <begin position="19"/>
        <end position="203"/>
    </location>
</feature>
<keyword evidence="1" id="KW-0732">Signal</keyword>
<dbReference type="Proteomes" id="UP001377972">
    <property type="component" value="Unassembled WGS sequence"/>
</dbReference>
<gene>
    <name evidence="2" type="ORF">PQI24_19435</name>
</gene>
<comment type="caution">
    <text evidence="2">The sequence shown here is derived from an EMBL/GenBank/DDBJ whole genome shotgun (WGS) entry which is preliminary data.</text>
</comment>
<proteinExistence type="predicted"/>
<protein>
    <recommendedName>
        <fullName evidence="4">Lipoprotein</fullName>
    </recommendedName>
</protein>
<evidence type="ECO:0000313" key="3">
    <source>
        <dbReference type="Proteomes" id="UP001377972"/>
    </source>
</evidence>
<dbReference type="EMBL" id="JAQPZS010000025">
    <property type="protein sequence ID" value="MEJ6498213.1"/>
    <property type="molecule type" value="Genomic_DNA"/>
</dbReference>
<evidence type="ECO:0000256" key="1">
    <source>
        <dbReference type="SAM" id="SignalP"/>
    </source>
</evidence>
<feature type="signal peptide" evidence="1">
    <location>
        <begin position="1"/>
        <end position="18"/>
    </location>
</feature>
<reference evidence="2 3" key="1">
    <citation type="submission" date="2023-01" db="EMBL/GenBank/DDBJ databases">
        <title>Trichodesmium-associated heterotrophic epibiont bacteria.</title>
        <authorList>
            <person name="Cleveland C.S."/>
            <person name="Webb E.A."/>
        </authorList>
    </citation>
    <scope>NUCLEOTIDE SEQUENCE [LARGE SCALE GENOMIC DNA]</scope>
    <source>
        <strain evidence="2 3">USCH2</strain>
    </source>
</reference>
<keyword evidence="3" id="KW-1185">Reference proteome</keyword>
<evidence type="ECO:0000313" key="2">
    <source>
        <dbReference type="EMBL" id="MEJ6498213.1"/>
    </source>
</evidence>